<dbReference type="RefSeq" id="XP_067523127.1">
    <property type="nucleotide sequence ID" value="XM_067667026.1"/>
</dbReference>
<dbReference type="AlphaFoldDB" id="I1CH01"/>
<dbReference type="GeneID" id="93619407"/>
<protein>
    <submittedName>
        <fullName evidence="2">Uncharacterized protein</fullName>
    </submittedName>
</protein>
<accession>I1CH01</accession>
<reference evidence="2 3" key="1">
    <citation type="journal article" date="2009" name="PLoS Genet.">
        <title>Genomic analysis of the basal lineage fungus Rhizopus oryzae reveals a whole-genome duplication.</title>
        <authorList>
            <person name="Ma L.-J."/>
            <person name="Ibrahim A.S."/>
            <person name="Skory C."/>
            <person name="Grabherr M.G."/>
            <person name="Burger G."/>
            <person name="Butler M."/>
            <person name="Elias M."/>
            <person name="Idnurm A."/>
            <person name="Lang B.F."/>
            <person name="Sone T."/>
            <person name="Abe A."/>
            <person name="Calvo S.E."/>
            <person name="Corrochano L.M."/>
            <person name="Engels R."/>
            <person name="Fu J."/>
            <person name="Hansberg W."/>
            <person name="Kim J.-M."/>
            <person name="Kodira C.D."/>
            <person name="Koehrsen M.J."/>
            <person name="Liu B."/>
            <person name="Miranda-Saavedra D."/>
            <person name="O'Leary S."/>
            <person name="Ortiz-Castellanos L."/>
            <person name="Poulter R."/>
            <person name="Rodriguez-Romero J."/>
            <person name="Ruiz-Herrera J."/>
            <person name="Shen Y.-Q."/>
            <person name="Zeng Q."/>
            <person name="Galagan J."/>
            <person name="Birren B.W."/>
            <person name="Cuomo C.A."/>
            <person name="Wickes B.L."/>
        </authorList>
    </citation>
    <scope>NUCLEOTIDE SEQUENCE [LARGE SCALE GENOMIC DNA]</scope>
    <source>
        <strain evidence="3">RA 99-880 / ATCC MYA-4621 / FGSC 9543 / NRRL 43880</strain>
    </source>
</reference>
<name>I1CH01_RHIO9</name>
<evidence type="ECO:0000256" key="1">
    <source>
        <dbReference type="SAM" id="MobiDB-lite"/>
    </source>
</evidence>
<proteinExistence type="predicted"/>
<organism evidence="2 3">
    <name type="scientific">Rhizopus delemar (strain RA 99-880 / ATCC MYA-4621 / FGSC 9543 / NRRL 43880)</name>
    <name type="common">Mucormycosis agent</name>
    <name type="synonym">Rhizopus arrhizus var. delemar</name>
    <dbReference type="NCBI Taxonomy" id="246409"/>
    <lineage>
        <taxon>Eukaryota</taxon>
        <taxon>Fungi</taxon>
        <taxon>Fungi incertae sedis</taxon>
        <taxon>Mucoromycota</taxon>
        <taxon>Mucoromycotina</taxon>
        <taxon>Mucoromycetes</taxon>
        <taxon>Mucorales</taxon>
        <taxon>Mucorineae</taxon>
        <taxon>Rhizopodaceae</taxon>
        <taxon>Rhizopus</taxon>
    </lineage>
</organism>
<sequence>MNSLSTDPLPRKATNVTNVFKLSYSRKLRNRSKIKNSNHRLQPSSASFSEENGSGFVDSVEATVV</sequence>
<keyword evidence="3" id="KW-1185">Reference proteome</keyword>
<dbReference type="EMBL" id="CH476741">
    <property type="protein sequence ID" value="EIE87731.1"/>
    <property type="molecule type" value="Genomic_DNA"/>
</dbReference>
<feature type="compositionally biased region" description="Polar residues" evidence="1">
    <location>
        <begin position="39"/>
        <end position="52"/>
    </location>
</feature>
<gene>
    <name evidence="2" type="ORF">RO3G_12442</name>
</gene>
<dbReference type="InParanoid" id="I1CH01"/>
<evidence type="ECO:0000313" key="2">
    <source>
        <dbReference type="EMBL" id="EIE87731.1"/>
    </source>
</evidence>
<evidence type="ECO:0000313" key="3">
    <source>
        <dbReference type="Proteomes" id="UP000009138"/>
    </source>
</evidence>
<feature type="region of interest" description="Disordered" evidence="1">
    <location>
        <begin position="31"/>
        <end position="54"/>
    </location>
</feature>
<dbReference type="Proteomes" id="UP000009138">
    <property type="component" value="Unassembled WGS sequence"/>
</dbReference>
<dbReference type="VEuPathDB" id="FungiDB:RO3G_12442"/>